<feature type="transmembrane region" description="Helical" evidence="1">
    <location>
        <begin position="12"/>
        <end position="31"/>
    </location>
</feature>
<sequence length="342" mass="35653">MRAAALQRFLPETFTLCLLGTVLLASLLPVAGPVADVFGDVTTGAIALLFFLHGARLSRQAVLSGLGHWRLHLLVMLLTFVLFPLLGVLLRPLALQVFAPDLVTGLLFLCLLPSTVQSSIALTALARGNVPAAICSASLSNFLGIFITPVLAGILILHGGPAGGVASSAAGMSLDAVWRIAAQLLLPFLAGQCLRPLVGAWVDRHKSVLKYVDQGSILLVVYGAFSEAVVDGLWSRLSGGTLAGLLLACAVLLAVVLASATFASRRLGFGTEDEIAIVFCGSKKSLASGIPMAKVLFATGPLGMVILPLMLFHQLQLMVCATLAGRYARRGVARAAAVGERP</sequence>
<organism evidence="2 3">
    <name type="scientific">Pseudoduganella lurida</name>
    <dbReference type="NCBI Taxonomy" id="1036180"/>
    <lineage>
        <taxon>Bacteria</taxon>
        <taxon>Pseudomonadati</taxon>
        <taxon>Pseudomonadota</taxon>
        <taxon>Betaproteobacteria</taxon>
        <taxon>Burkholderiales</taxon>
        <taxon>Oxalobacteraceae</taxon>
        <taxon>Telluria group</taxon>
        <taxon>Pseudoduganella</taxon>
    </lineage>
</organism>
<feature type="transmembrane region" description="Helical" evidence="1">
    <location>
        <begin position="292"/>
        <end position="312"/>
    </location>
</feature>
<dbReference type="PIRSF" id="PIRSF026166">
    <property type="entry name" value="UCP026166"/>
    <property type="match status" value="1"/>
</dbReference>
<feature type="transmembrane region" description="Helical" evidence="1">
    <location>
        <begin position="37"/>
        <end position="57"/>
    </location>
</feature>
<dbReference type="PANTHER" id="PTHR18640:SF5">
    <property type="entry name" value="SODIUM_BILE ACID COTRANSPORTER 7"/>
    <property type="match status" value="1"/>
</dbReference>
<evidence type="ECO:0000313" key="3">
    <source>
        <dbReference type="Proteomes" id="UP000318431"/>
    </source>
</evidence>
<feature type="transmembrane region" description="Helical" evidence="1">
    <location>
        <begin position="176"/>
        <end position="194"/>
    </location>
</feature>
<dbReference type="RefSeq" id="WP_145649187.1">
    <property type="nucleotide sequence ID" value="NZ_VLLB01000003.1"/>
</dbReference>
<keyword evidence="1" id="KW-0812">Transmembrane</keyword>
<dbReference type="AlphaFoldDB" id="A0A562RC03"/>
<proteinExistence type="predicted"/>
<dbReference type="GO" id="GO:0005886">
    <property type="term" value="C:plasma membrane"/>
    <property type="evidence" value="ECO:0007669"/>
    <property type="project" value="TreeGrafter"/>
</dbReference>
<gene>
    <name evidence="2" type="ORF">IP91_02400</name>
</gene>
<dbReference type="Gene3D" id="1.20.1530.20">
    <property type="match status" value="1"/>
</dbReference>
<feature type="transmembrane region" description="Helical" evidence="1">
    <location>
        <begin position="132"/>
        <end position="156"/>
    </location>
</feature>
<feature type="transmembrane region" description="Helical" evidence="1">
    <location>
        <begin position="240"/>
        <end position="263"/>
    </location>
</feature>
<reference evidence="2 3" key="1">
    <citation type="journal article" date="2015" name="Stand. Genomic Sci.">
        <title>Genomic Encyclopedia of Bacterial and Archaeal Type Strains, Phase III: the genomes of soil and plant-associated and newly described type strains.</title>
        <authorList>
            <person name="Whitman W.B."/>
            <person name="Woyke T."/>
            <person name="Klenk H.P."/>
            <person name="Zhou Y."/>
            <person name="Lilburn T.G."/>
            <person name="Beck B.J."/>
            <person name="De Vos P."/>
            <person name="Vandamme P."/>
            <person name="Eisen J.A."/>
            <person name="Garrity G."/>
            <person name="Hugenholtz P."/>
            <person name="Kyrpides N.C."/>
        </authorList>
    </citation>
    <scope>NUCLEOTIDE SEQUENCE [LARGE SCALE GENOMIC DNA]</scope>
    <source>
        <strain evidence="2 3">CGMCC 1.10822</strain>
    </source>
</reference>
<dbReference type="Pfam" id="PF13593">
    <property type="entry name" value="SBF_like"/>
    <property type="match status" value="1"/>
</dbReference>
<keyword evidence="1" id="KW-1133">Transmembrane helix</keyword>
<dbReference type="InterPro" id="IPR016833">
    <property type="entry name" value="Put_Na-Bile_cotransptr"/>
</dbReference>
<dbReference type="PANTHER" id="PTHR18640">
    <property type="entry name" value="SOLUTE CARRIER FAMILY 10 MEMBER 7"/>
    <property type="match status" value="1"/>
</dbReference>
<dbReference type="OrthoDB" id="9792271at2"/>
<accession>A0A562RC03</accession>
<name>A0A562RC03_9BURK</name>
<dbReference type="InterPro" id="IPR038770">
    <property type="entry name" value="Na+/solute_symporter_sf"/>
</dbReference>
<feature type="transmembrane region" description="Helical" evidence="1">
    <location>
        <begin position="102"/>
        <end position="125"/>
    </location>
</feature>
<evidence type="ECO:0000313" key="2">
    <source>
        <dbReference type="EMBL" id="TWI66581.1"/>
    </source>
</evidence>
<feature type="transmembrane region" description="Helical" evidence="1">
    <location>
        <begin position="215"/>
        <end position="234"/>
    </location>
</feature>
<feature type="transmembrane region" description="Helical" evidence="1">
    <location>
        <begin position="69"/>
        <end position="90"/>
    </location>
</feature>
<keyword evidence="3" id="KW-1185">Reference proteome</keyword>
<dbReference type="Proteomes" id="UP000318431">
    <property type="component" value="Unassembled WGS sequence"/>
</dbReference>
<evidence type="ECO:0000256" key="1">
    <source>
        <dbReference type="SAM" id="Phobius"/>
    </source>
</evidence>
<dbReference type="EMBL" id="VLLB01000003">
    <property type="protein sequence ID" value="TWI66581.1"/>
    <property type="molecule type" value="Genomic_DNA"/>
</dbReference>
<protein>
    <submittedName>
        <fullName evidence="2">Sodium/bile acid cotransporter 7</fullName>
    </submittedName>
</protein>
<keyword evidence="1" id="KW-0472">Membrane</keyword>
<comment type="caution">
    <text evidence="2">The sequence shown here is derived from an EMBL/GenBank/DDBJ whole genome shotgun (WGS) entry which is preliminary data.</text>
</comment>